<dbReference type="Proteomes" id="UP000027937">
    <property type="component" value="Plasmid p1Ch9693"/>
</dbReference>
<sequence length="116" mass="13503">MIKIYSDTVECPYCGYKNNMTDALCDGLGDDNTLDWECENENCGKEFEIYVEFEPTYNAKKIEYVKCDSCGRAIRDSEASIYGRTNPFPQRFKTEGLKLCHRCYCREMVRELEGDD</sequence>
<organism evidence="1 2">
    <name type="scientific">Clostridium haemolyticum NCTC 9693</name>
    <dbReference type="NCBI Taxonomy" id="1443114"/>
    <lineage>
        <taxon>Bacteria</taxon>
        <taxon>Bacillati</taxon>
        <taxon>Bacillota</taxon>
        <taxon>Clostridia</taxon>
        <taxon>Eubacteriales</taxon>
        <taxon>Clostridiaceae</taxon>
        <taxon>Clostridium</taxon>
    </lineage>
</organism>
<evidence type="ECO:0000313" key="2">
    <source>
        <dbReference type="Proteomes" id="UP000027937"/>
    </source>
</evidence>
<proteinExistence type="predicted"/>
<dbReference type="EMBL" id="JENX01000125">
    <property type="protein sequence ID" value="KEI14064.1"/>
    <property type="molecule type" value="Genomic_DNA"/>
</dbReference>
<geneLocation type="plasmid" evidence="1 2">
    <name>p1Ch9693</name>
</geneLocation>
<gene>
    <name evidence="1" type="ORF">Z960_p0065</name>
</gene>
<keyword evidence="1" id="KW-0614">Plasmid</keyword>
<accession>A0ABR4TB68</accession>
<keyword evidence="2" id="KW-1185">Reference proteome</keyword>
<reference evidence="2" key="1">
    <citation type="journal article" date="2014" name="PLoS ONE">
        <title>Plasmidome interchange between Clostridium botulinum, Clostridium novyi and Clostridium haemolyticum converts strains of independent lineages into distinctly different pathogens.</title>
        <authorList>
            <person name="Skarin H."/>
            <person name="Segerman B."/>
        </authorList>
    </citation>
    <scope>NUCLEOTIDE SEQUENCE [LARGE SCALE GENOMIC DNA]</scope>
    <source>
        <strain evidence="2">NCTC 9693</strain>
    </source>
</reference>
<protein>
    <recommendedName>
        <fullName evidence="3">Phage protein</fullName>
    </recommendedName>
</protein>
<evidence type="ECO:0000313" key="1">
    <source>
        <dbReference type="EMBL" id="KEI14064.1"/>
    </source>
</evidence>
<comment type="caution">
    <text evidence="1">The sequence shown here is derived from an EMBL/GenBank/DDBJ whole genome shotgun (WGS) entry which is preliminary data.</text>
</comment>
<dbReference type="RefSeq" id="WP_039230567.1">
    <property type="nucleotide sequence ID" value="NZ_CM003349.1"/>
</dbReference>
<evidence type="ECO:0008006" key="3">
    <source>
        <dbReference type="Google" id="ProtNLM"/>
    </source>
</evidence>
<name>A0ABR4TB68_CLOHA</name>